<accession>A0A7W5ZHN1</accession>
<gene>
    <name evidence="1" type="ORF">FHS57_000767</name>
</gene>
<proteinExistence type="predicted"/>
<evidence type="ECO:0000313" key="2">
    <source>
        <dbReference type="Proteomes" id="UP000541352"/>
    </source>
</evidence>
<keyword evidence="2" id="KW-1185">Reference proteome</keyword>
<evidence type="ECO:0000313" key="1">
    <source>
        <dbReference type="EMBL" id="MBB3836785.1"/>
    </source>
</evidence>
<organism evidence="1 2">
    <name type="scientific">Runella defluvii</name>
    <dbReference type="NCBI Taxonomy" id="370973"/>
    <lineage>
        <taxon>Bacteria</taxon>
        <taxon>Pseudomonadati</taxon>
        <taxon>Bacteroidota</taxon>
        <taxon>Cytophagia</taxon>
        <taxon>Cytophagales</taxon>
        <taxon>Spirosomataceae</taxon>
        <taxon>Runella</taxon>
    </lineage>
</organism>
<protein>
    <submittedName>
        <fullName evidence="1">Uncharacterized protein</fullName>
    </submittedName>
</protein>
<comment type="caution">
    <text evidence="1">The sequence shown here is derived from an EMBL/GenBank/DDBJ whole genome shotgun (WGS) entry which is preliminary data.</text>
</comment>
<sequence>MTLDMYLNGMIRYTPLGYIHPDTFVNLVKKMKKKGVYWLV</sequence>
<name>A0A7W5ZHN1_9BACT</name>
<reference evidence="1 2" key="1">
    <citation type="submission" date="2020-08" db="EMBL/GenBank/DDBJ databases">
        <title>Genomic Encyclopedia of Type Strains, Phase IV (KMG-IV): sequencing the most valuable type-strain genomes for metagenomic binning, comparative biology and taxonomic classification.</title>
        <authorList>
            <person name="Goeker M."/>
        </authorList>
    </citation>
    <scope>NUCLEOTIDE SEQUENCE [LARGE SCALE GENOMIC DNA]</scope>
    <source>
        <strain evidence="1 2">DSM 17976</strain>
    </source>
</reference>
<dbReference type="AlphaFoldDB" id="A0A7W5ZHN1"/>
<dbReference type="EMBL" id="JACIBY010000001">
    <property type="protein sequence ID" value="MBB3836785.1"/>
    <property type="molecule type" value="Genomic_DNA"/>
</dbReference>
<dbReference type="Proteomes" id="UP000541352">
    <property type="component" value="Unassembled WGS sequence"/>
</dbReference>